<dbReference type="Proteomes" id="UP001428290">
    <property type="component" value="Unassembled WGS sequence"/>
</dbReference>
<reference evidence="3 4" key="1">
    <citation type="submission" date="2024-02" db="EMBL/GenBank/DDBJ databases">
        <title>Herpetosiphon gulosus NBRC 112829.</title>
        <authorList>
            <person name="Ichikawa N."/>
            <person name="Katano-Makiyama Y."/>
            <person name="Hidaka K."/>
        </authorList>
    </citation>
    <scope>NUCLEOTIDE SEQUENCE [LARGE SCALE GENOMIC DNA]</scope>
    <source>
        <strain evidence="3 4">NBRC 112829</strain>
    </source>
</reference>
<accession>A0ABP9X260</accession>
<keyword evidence="4" id="KW-1185">Reference proteome</keyword>
<dbReference type="Pfam" id="PF01740">
    <property type="entry name" value="STAS"/>
    <property type="match status" value="1"/>
</dbReference>
<feature type="domain" description="STAS" evidence="2">
    <location>
        <begin position="149"/>
        <end position="260"/>
    </location>
</feature>
<dbReference type="Pfam" id="PF14361">
    <property type="entry name" value="RsbRD_N"/>
    <property type="match status" value="1"/>
</dbReference>
<proteinExistence type="predicted"/>
<evidence type="ECO:0000313" key="4">
    <source>
        <dbReference type="Proteomes" id="UP001428290"/>
    </source>
</evidence>
<feature type="coiled-coil region" evidence="1">
    <location>
        <begin position="170"/>
        <end position="197"/>
    </location>
</feature>
<dbReference type="PROSITE" id="PS50801">
    <property type="entry name" value="STAS"/>
    <property type="match status" value="1"/>
</dbReference>
<dbReference type="PANTHER" id="PTHR33745">
    <property type="entry name" value="RSBT ANTAGONIST PROTEIN RSBS-RELATED"/>
    <property type="match status" value="1"/>
</dbReference>
<evidence type="ECO:0000256" key="1">
    <source>
        <dbReference type="SAM" id="Coils"/>
    </source>
</evidence>
<dbReference type="Gene3D" id="3.30.750.24">
    <property type="entry name" value="STAS domain"/>
    <property type="match status" value="1"/>
</dbReference>
<organism evidence="3 4">
    <name type="scientific">Herpetosiphon gulosus</name>
    <dbReference type="NCBI Taxonomy" id="1973496"/>
    <lineage>
        <taxon>Bacteria</taxon>
        <taxon>Bacillati</taxon>
        <taxon>Chloroflexota</taxon>
        <taxon>Chloroflexia</taxon>
        <taxon>Herpetosiphonales</taxon>
        <taxon>Herpetosiphonaceae</taxon>
        <taxon>Herpetosiphon</taxon>
    </lineage>
</organism>
<dbReference type="CDD" id="cd07041">
    <property type="entry name" value="STAS_RsbR_RsbS_like"/>
    <property type="match status" value="1"/>
</dbReference>
<dbReference type="InterPro" id="IPR051932">
    <property type="entry name" value="Bact_StressResp_Reg"/>
</dbReference>
<protein>
    <recommendedName>
        <fullName evidence="2">STAS domain-containing protein</fullName>
    </recommendedName>
</protein>
<dbReference type="InterPro" id="IPR025751">
    <property type="entry name" value="RsbRD_N_dom"/>
</dbReference>
<dbReference type="SUPFAM" id="SSF52091">
    <property type="entry name" value="SpoIIaa-like"/>
    <property type="match status" value="1"/>
</dbReference>
<dbReference type="EMBL" id="BAABRU010000007">
    <property type="protein sequence ID" value="GAA5528550.1"/>
    <property type="molecule type" value="Genomic_DNA"/>
</dbReference>
<dbReference type="InterPro" id="IPR002645">
    <property type="entry name" value="STAS_dom"/>
</dbReference>
<dbReference type="InterPro" id="IPR036513">
    <property type="entry name" value="STAS_dom_sf"/>
</dbReference>
<evidence type="ECO:0000313" key="3">
    <source>
        <dbReference type="EMBL" id="GAA5528550.1"/>
    </source>
</evidence>
<name>A0ABP9X260_9CHLR</name>
<gene>
    <name evidence="3" type="ORF">Hgul01_02352</name>
</gene>
<keyword evidence="1" id="KW-0175">Coiled coil</keyword>
<evidence type="ECO:0000259" key="2">
    <source>
        <dbReference type="PROSITE" id="PS50801"/>
    </source>
</evidence>
<comment type="caution">
    <text evidence="3">The sequence shown here is derived from an EMBL/GenBank/DDBJ whole genome shotgun (WGS) entry which is preliminary data.</text>
</comment>
<sequence>MSFGSVFIAMEESMSDQLIDQALVEIPGYRKLPLTKQQLAQRVLITVHAFGMDLDEEEPHFYRTHLEEGAYQRAIQGLPIDDFEQLVLLWHRRGIEMLMAKFEQPAEHVALLHQALKVIQSGLAGLYRGYDRARIGQLDRQQAILSELALPIIPVYKHILAVPLIGVIDSSRAQQMIERLLDEITNLKAQMVILDLTGVPLIDTGVAHHLLKTVHSARLLGARVIIVGIRGEIAQTMVHLGIDLSEITTRANLQAGVEYALACTGFAIRPL</sequence>
<dbReference type="RefSeq" id="WP_345722164.1">
    <property type="nucleotide sequence ID" value="NZ_BAABRU010000007.1"/>
</dbReference>